<dbReference type="Gene3D" id="3.30.70.100">
    <property type="match status" value="1"/>
</dbReference>
<comment type="catalytic activity">
    <reaction evidence="4">
        <text>an acyl phosphate + H2O = a carboxylate + phosphate + H(+)</text>
        <dbReference type="Rhea" id="RHEA:14965"/>
        <dbReference type="ChEBI" id="CHEBI:15377"/>
        <dbReference type="ChEBI" id="CHEBI:15378"/>
        <dbReference type="ChEBI" id="CHEBI:29067"/>
        <dbReference type="ChEBI" id="CHEBI:43474"/>
        <dbReference type="ChEBI" id="CHEBI:59918"/>
        <dbReference type="EC" id="3.6.1.7"/>
    </reaction>
</comment>
<evidence type="ECO:0000256" key="3">
    <source>
        <dbReference type="ARBA" id="ARBA00022801"/>
    </source>
</evidence>
<evidence type="ECO:0000256" key="2">
    <source>
        <dbReference type="ARBA" id="ARBA00012150"/>
    </source>
</evidence>
<dbReference type="EC" id="3.6.1.7" evidence="2"/>
<keyword evidence="3" id="KW-0378">Hydrolase</keyword>
<dbReference type="EMBL" id="CM004480">
    <property type="protein sequence ID" value="OCT68160.1"/>
    <property type="molecule type" value="Genomic_DNA"/>
</dbReference>
<dbReference type="PANTHER" id="PTHR10029:SF21">
    <property type="entry name" value="ACYLPHOSPHATASE-1"/>
    <property type="match status" value="1"/>
</dbReference>
<comment type="similarity">
    <text evidence="1">Belongs to the acylphosphatase family.</text>
</comment>
<name>A0A974C8X6_XENLA</name>
<evidence type="ECO:0000313" key="5">
    <source>
        <dbReference type="EMBL" id="OCT68160.1"/>
    </source>
</evidence>
<reference evidence="6" key="1">
    <citation type="journal article" date="2016" name="Nature">
        <title>Genome evolution in the allotetraploid frog Xenopus laevis.</title>
        <authorList>
            <person name="Session A.M."/>
            <person name="Uno Y."/>
            <person name="Kwon T."/>
            <person name="Chapman J.A."/>
            <person name="Toyoda A."/>
            <person name="Takahashi S."/>
            <person name="Fukui A."/>
            <person name="Hikosaka A."/>
            <person name="Suzuki A."/>
            <person name="Kondo M."/>
            <person name="van Heeringen S.J."/>
            <person name="Quigley I."/>
            <person name="Heinz S."/>
            <person name="Ogino H."/>
            <person name="Ochi H."/>
            <person name="Hellsten U."/>
            <person name="Lyons J.B."/>
            <person name="Simakov O."/>
            <person name="Putnam N."/>
            <person name="Stites J."/>
            <person name="Kuroki Y."/>
            <person name="Tanaka T."/>
            <person name="Michiue T."/>
            <person name="Watanabe M."/>
            <person name="Bogdanovic O."/>
            <person name="Lister R."/>
            <person name="Georgiou G."/>
            <person name="Paranjpe S.S."/>
            <person name="van Kruijsbergen I."/>
            <person name="Shu S."/>
            <person name="Carlson J."/>
            <person name="Kinoshita T."/>
            <person name="Ohta Y."/>
            <person name="Mawaribuchi S."/>
            <person name="Jenkins J."/>
            <person name="Grimwood J."/>
            <person name="Schmutz J."/>
            <person name="Mitros T."/>
            <person name="Mozaffari S.V."/>
            <person name="Suzuki Y."/>
            <person name="Haramoto Y."/>
            <person name="Yamamoto T.S."/>
            <person name="Takagi C."/>
            <person name="Heald R."/>
            <person name="Miller K."/>
            <person name="Haudenschild C."/>
            <person name="Kitzman J."/>
            <person name="Nakayama T."/>
            <person name="Izutsu Y."/>
            <person name="Robert J."/>
            <person name="Fortriede J."/>
            <person name="Burns K."/>
            <person name="Lotay V."/>
            <person name="Karimi K."/>
            <person name="Yasuoka Y."/>
            <person name="Dichmann D.S."/>
            <person name="Flajnik M.F."/>
            <person name="Houston D.W."/>
            <person name="Shendure J."/>
            <person name="DuPasquier L."/>
            <person name="Vize P.D."/>
            <person name="Zorn A.M."/>
            <person name="Ito M."/>
            <person name="Marcotte E.M."/>
            <person name="Wallingford J.B."/>
            <person name="Ito Y."/>
            <person name="Asashima M."/>
            <person name="Ueno N."/>
            <person name="Matsuda Y."/>
            <person name="Veenstra G.J."/>
            <person name="Fujiyama A."/>
            <person name="Harland R.M."/>
            <person name="Taira M."/>
            <person name="Rokhsar D.S."/>
        </authorList>
    </citation>
    <scope>NUCLEOTIDE SEQUENCE [LARGE SCALE GENOMIC DNA]</scope>
    <source>
        <strain evidence="6">J</strain>
    </source>
</reference>
<evidence type="ECO:0000256" key="1">
    <source>
        <dbReference type="ARBA" id="ARBA00005614"/>
    </source>
</evidence>
<dbReference type="InterPro" id="IPR036046">
    <property type="entry name" value="Acylphosphatase-like_dom_sf"/>
</dbReference>
<evidence type="ECO:0000256" key="4">
    <source>
        <dbReference type="ARBA" id="ARBA00047645"/>
    </source>
</evidence>
<gene>
    <name evidence="5" type="ORF">XELAEV_18039456mg</name>
</gene>
<dbReference type="PANTHER" id="PTHR10029">
    <property type="entry name" value="ACYLPHOSPHATASE"/>
    <property type="match status" value="1"/>
</dbReference>
<evidence type="ECO:0000313" key="6">
    <source>
        <dbReference type="Proteomes" id="UP000694892"/>
    </source>
</evidence>
<sequence length="77" mass="9189">MAEEEQTISVKYEVFGKAEENRLGLYGWVQNRYRDSCKDQMQVWLQKKGSPMSRITKVQFQNERIQKLEHSTFSICK</sequence>
<dbReference type="GO" id="GO:0003998">
    <property type="term" value="F:acylphosphatase activity"/>
    <property type="evidence" value="ECO:0007669"/>
    <property type="project" value="UniProtKB-EC"/>
</dbReference>
<protein>
    <recommendedName>
        <fullName evidence="2">acylphosphatase</fullName>
        <ecNumber evidence="2">3.6.1.7</ecNumber>
    </recommendedName>
</protein>
<dbReference type="AlphaFoldDB" id="A0A974C8X6"/>
<organism evidence="5 6">
    <name type="scientific">Xenopus laevis</name>
    <name type="common">African clawed frog</name>
    <dbReference type="NCBI Taxonomy" id="8355"/>
    <lineage>
        <taxon>Eukaryota</taxon>
        <taxon>Metazoa</taxon>
        <taxon>Chordata</taxon>
        <taxon>Craniata</taxon>
        <taxon>Vertebrata</taxon>
        <taxon>Euteleostomi</taxon>
        <taxon>Amphibia</taxon>
        <taxon>Batrachia</taxon>
        <taxon>Anura</taxon>
        <taxon>Pipoidea</taxon>
        <taxon>Pipidae</taxon>
        <taxon>Xenopodinae</taxon>
        <taxon>Xenopus</taxon>
        <taxon>Xenopus</taxon>
    </lineage>
</organism>
<dbReference type="Proteomes" id="UP000694892">
    <property type="component" value="Chromosome 8L"/>
</dbReference>
<dbReference type="InterPro" id="IPR020456">
    <property type="entry name" value="Acylphosphatase"/>
</dbReference>
<accession>A0A974C8X6</accession>
<proteinExistence type="inferred from homology"/>
<dbReference type="SUPFAM" id="SSF54975">
    <property type="entry name" value="Acylphosphatase/BLUF domain-like"/>
    <property type="match status" value="1"/>
</dbReference>